<proteinExistence type="predicted"/>
<dbReference type="PROSITE" id="PS50850">
    <property type="entry name" value="MFS"/>
    <property type="match status" value="1"/>
</dbReference>
<feature type="domain" description="Major facilitator superfamily (MFS) profile" evidence="5">
    <location>
        <begin position="32"/>
        <end position="409"/>
    </location>
</feature>
<dbReference type="CDD" id="cd17324">
    <property type="entry name" value="MFS_NepI_like"/>
    <property type="match status" value="1"/>
</dbReference>
<feature type="transmembrane region" description="Helical" evidence="4">
    <location>
        <begin position="155"/>
        <end position="174"/>
    </location>
</feature>
<dbReference type="PANTHER" id="PTHR42910">
    <property type="entry name" value="TRANSPORTER SCO4007-RELATED"/>
    <property type="match status" value="1"/>
</dbReference>
<feature type="transmembrane region" description="Helical" evidence="4">
    <location>
        <begin position="63"/>
        <end position="87"/>
    </location>
</feature>
<dbReference type="SUPFAM" id="SSF103473">
    <property type="entry name" value="MFS general substrate transporter"/>
    <property type="match status" value="1"/>
</dbReference>
<dbReference type="Pfam" id="PF07690">
    <property type="entry name" value="MFS_1"/>
    <property type="match status" value="1"/>
</dbReference>
<sequence length="421" mass="43210">MKHEQSIAGELGGSEAQQAASSVPAGGLTPAMTLLLAVAAGLSVANIYFVQPLLDAVAREFRVSAEAIGIVVTVTQLGYAAGLILIVPLGDFFNRRRMVAGQGFLSVAALLLAALAPSLPLLLGALVVVGLLAVAVQVLVAFAATLAGPGGGGRAVGKVTSGIVIGILLARFISGALADMGGWRSVYLASAAAMLVMSALLLRVLPDEAKTERPSSYPALLRSMLLLFVEEPLLRVRALLALLIFAAFSIFWTSMVLPLSAPPLSLSSTQVGLFGLIGIAGSLAAGSAGRLADEGRGQRTTGMALAVLLLAWLPLSFLDLSLLWLMVGVVLLDLAVQAVHVTNQSMLFAVRPEARSRIVGGYMVFYSIGSGLGAISSTTAYGHAGWAGVCTLGAAVSLLAWGFWLATRRLGQGPSPAASEA</sequence>
<dbReference type="Proteomes" id="UP000518300">
    <property type="component" value="Unassembled WGS sequence"/>
</dbReference>
<keyword evidence="7" id="KW-1185">Reference proteome</keyword>
<feature type="transmembrane region" description="Helical" evidence="4">
    <location>
        <begin position="362"/>
        <end position="380"/>
    </location>
</feature>
<feature type="transmembrane region" description="Helical" evidence="4">
    <location>
        <begin position="99"/>
        <end position="116"/>
    </location>
</feature>
<evidence type="ECO:0000256" key="1">
    <source>
        <dbReference type="ARBA" id="ARBA00022692"/>
    </source>
</evidence>
<dbReference type="RefSeq" id="WP_169346843.1">
    <property type="nucleotide sequence ID" value="NZ_JABBJJ010000103.1"/>
</dbReference>
<protein>
    <submittedName>
        <fullName evidence="6">MFS transporter</fullName>
    </submittedName>
</protein>
<evidence type="ECO:0000256" key="3">
    <source>
        <dbReference type="ARBA" id="ARBA00023136"/>
    </source>
</evidence>
<feature type="transmembrane region" description="Helical" evidence="4">
    <location>
        <begin position="122"/>
        <end position="143"/>
    </location>
</feature>
<gene>
    <name evidence="6" type="ORF">HG543_22240</name>
</gene>
<evidence type="ECO:0000256" key="2">
    <source>
        <dbReference type="ARBA" id="ARBA00022989"/>
    </source>
</evidence>
<feature type="transmembrane region" description="Helical" evidence="4">
    <location>
        <begin position="238"/>
        <end position="259"/>
    </location>
</feature>
<evidence type="ECO:0000256" key="4">
    <source>
        <dbReference type="SAM" id="Phobius"/>
    </source>
</evidence>
<evidence type="ECO:0000313" key="7">
    <source>
        <dbReference type="Proteomes" id="UP000518300"/>
    </source>
</evidence>
<dbReference type="GO" id="GO:0022857">
    <property type="term" value="F:transmembrane transporter activity"/>
    <property type="evidence" value="ECO:0007669"/>
    <property type="project" value="InterPro"/>
</dbReference>
<evidence type="ECO:0000313" key="6">
    <source>
        <dbReference type="EMBL" id="NMO17562.1"/>
    </source>
</evidence>
<dbReference type="PANTHER" id="PTHR42910:SF1">
    <property type="entry name" value="MAJOR FACILITATOR SUPERFAMILY (MFS) PROFILE DOMAIN-CONTAINING PROTEIN"/>
    <property type="match status" value="1"/>
</dbReference>
<feature type="transmembrane region" description="Helical" evidence="4">
    <location>
        <begin position="186"/>
        <end position="205"/>
    </location>
</feature>
<dbReference type="InterPro" id="IPR020846">
    <property type="entry name" value="MFS_dom"/>
</dbReference>
<accession>A0A848LIL5</accession>
<dbReference type="Gene3D" id="1.20.1250.20">
    <property type="entry name" value="MFS general substrate transporter like domains"/>
    <property type="match status" value="1"/>
</dbReference>
<feature type="transmembrane region" description="Helical" evidence="4">
    <location>
        <begin position="386"/>
        <end position="406"/>
    </location>
</feature>
<feature type="transmembrane region" description="Helical" evidence="4">
    <location>
        <begin position="300"/>
        <end position="317"/>
    </location>
</feature>
<dbReference type="AlphaFoldDB" id="A0A848LIL5"/>
<organism evidence="6 7">
    <name type="scientific">Pyxidicoccus fallax</name>
    <dbReference type="NCBI Taxonomy" id="394095"/>
    <lineage>
        <taxon>Bacteria</taxon>
        <taxon>Pseudomonadati</taxon>
        <taxon>Myxococcota</taxon>
        <taxon>Myxococcia</taxon>
        <taxon>Myxococcales</taxon>
        <taxon>Cystobacterineae</taxon>
        <taxon>Myxococcaceae</taxon>
        <taxon>Pyxidicoccus</taxon>
    </lineage>
</organism>
<comment type="caution">
    <text evidence="6">The sequence shown here is derived from an EMBL/GenBank/DDBJ whole genome shotgun (WGS) entry which is preliminary data.</text>
</comment>
<feature type="transmembrane region" description="Helical" evidence="4">
    <location>
        <begin position="271"/>
        <end position="288"/>
    </location>
</feature>
<feature type="transmembrane region" description="Helical" evidence="4">
    <location>
        <begin position="31"/>
        <end position="51"/>
    </location>
</feature>
<reference evidence="6 7" key="1">
    <citation type="submission" date="2020-04" db="EMBL/GenBank/DDBJ databases">
        <title>Draft genome of Pyxidicoccus fallax type strain.</title>
        <authorList>
            <person name="Whitworth D.E."/>
        </authorList>
    </citation>
    <scope>NUCLEOTIDE SEQUENCE [LARGE SCALE GENOMIC DNA]</scope>
    <source>
        <strain evidence="6 7">DSM 14698</strain>
    </source>
</reference>
<evidence type="ECO:0000259" key="5">
    <source>
        <dbReference type="PROSITE" id="PS50850"/>
    </source>
</evidence>
<dbReference type="EMBL" id="JABBJJ010000103">
    <property type="protein sequence ID" value="NMO17562.1"/>
    <property type="molecule type" value="Genomic_DNA"/>
</dbReference>
<keyword evidence="3 4" id="KW-0472">Membrane</keyword>
<dbReference type="InterPro" id="IPR011701">
    <property type="entry name" value="MFS"/>
</dbReference>
<name>A0A848LIL5_9BACT</name>
<keyword evidence="1 4" id="KW-0812">Transmembrane</keyword>
<keyword evidence="2 4" id="KW-1133">Transmembrane helix</keyword>
<dbReference type="InterPro" id="IPR036259">
    <property type="entry name" value="MFS_trans_sf"/>
</dbReference>